<dbReference type="PANTHER" id="PTHR23501:SF177">
    <property type="entry name" value="MAJOR FACILITATOR SUPERFAMILY (MFS) PROFILE DOMAIN-CONTAINING PROTEIN-RELATED"/>
    <property type="match status" value="1"/>
</dbReference>
<proteinExistence type="predicted"/>
<evidence type="ECO:0000313" key="8">
    <source>
        <dbReference type="EMBL" id="KAK8066222.1"/>
    </source>
</evidence>
<evidence type="ECO:0000256" key="4">
    <source>
        <dbReference type="ARBA" id="ARBA00022989"/>
    </source>
</evidence>
<accession>A0ABR1V4W3</accession>
<evidence type="ECO:0000256" key="3">
    <source>
        <dbReference type="ARBA" id="ARBA00022692"/>
    </source>
</evidence>
<feature type="transmembrane region" description="Helical" evidence="7">
    <location>
        <begin position="322"/>
        <end position="345"/>
    </location>
</feature>
<dbReference type="RefSeq" id="XP_066662975.1">
    <property type="nucleotide sequence ID" value="XM_066817283.1"/>
</dbReference>
<evidence type="ECO:0000256" key="1">
    <source>
        <dbReference type="ARBA" id="ARBA00004141"/>
    </source>
</evidence>
<comment type="subcellular location">
    <subcellularLocation>
        <location evidence="1">Membrane</location>
        <topology evidence="1">Multi-pass membrane protein</topology>
    </subcellularLocation>
</comment>
<dbReference type="GeneID" id="92050343"/>
<keyword evidence="4 7" id="KW-1133">Transmembrane helix</keyword>
<evidence type="ECO:0000256" key="5">
    <source>
        <dbReference type="ARBA" id="ARBA00023136"/>
    </source>
</evidence>
<keyword evidence="2" id="KW-0813">Transport</keyword>
<gene>
    <name evidence="8" type="ORF">PG997_012969</name>
</gene>
<dbReference type="SUPFAM" id="SSF103473">
    <property type="entry name" value="MFS general substrate transporter"/>
    <property type="match status" value="1"/>
</dbReference>
<evidence type="ECO:0000256" key="6">
    <source>
        <dbReference type="SAM" id="MobiDB-lite"/>
    </source>
</evidence>
<comment type="caution">
    <text evidence="8">The sequence shown here is derived from an EMBL/GenBank/DDBJ whole genome shotgun (WGS) entry which is preliminary data.</text>
</comment>
<sequence length="497" mass="52554">MPSPYDQDATPAAGEVPVKVEAGHSDGGGGTSERAAHSQEGEAITKKMDHPAGPRLIAIIFALLLSIFLTIVATVIPKITDEFNVSFPYIGWYAAAFFITLAVFQSFWGRAYTHFNQKLVFFTTIVIFEVGSVVCGAAPSSIALIVGRAVAGLGGAGVTGGIYNIIAFYINLPIGGVAMILLMIFLPATTQPVPISPKKLLVALDLPGIALSLGWTICFTVAMQRAGTIDPWSSSPVIGTLVGFVVMLVLFAIVQWRSEDNAILAPRFLKHRTILPYTASYFLLTPWQASTPPTSPPCTIYPSTSKWLGAIHLHSVRPPSGALWPLPMVPGPGGAFVTLGAGLIYTFDQDTSIGQIVGYQLLMGFGVGCSIQIPVTVTQTIVAPQDIALVTAIVMFFQLVTGALWVAATEAVLTNSFIRALGRLVPNLKPSDVLAVGATGMRGAFRGEELDRVLQAYAVGLKASWAMGAALGGLALLVSFLAVRKSLQDLRAVSVKA</sequence>
<keyword evidence="3 7" id="KW-0812">Transmembrane</keyword>
<protein>
    <submittedName>
        <fullName evidence="8">Uncharacterized protein</fullName>
    </submittedName>
</protein>
<reference evidence="8 9" key="1">
    <citation type="submission" date="2023-01" db="EMBL/GenBank/DDBJ databases">
        <title>Analysis of 21 Apiospora genomes using comparative genomics revels a genus with tremendous synthesis potential of carbohydrate active enzymes and secondary metabolites.</title>
        <authorList>
            <person name="Sorensen T."/>
        </authorList>
    </citation>
    <scope>NUCLEOTIDE SEQUENCE [LARGE SCALE GENOMIC DNA]</scope>
    <source>
        <strain evidence="8 9">CBS 114990</strain>
    </source>
</reference>
<evidence type="ECO:0000256" key="2">
    <source>
        <dbReference type="ARBA" id="ARBA00022448"/>
    </source>
</evidence>
<feature type="transmembrane region" description="Helical" evidence="7">
    <location>
        <begin position="166"/>
        <end position="188"/>
    </location>
</feature>
<dbReference type="Gene3D" id="1.20.1720.10">
    <property type="entry name" value="Multidrug resistance protein D"/>
    <property type="match status" value="1"/>
</dbReference>
<feature type="region of interest" description="Disordered" evidence="6">
    <location>
        <begin position="1"/>
        <end position="41"/>
    </location>
</feature>
<dbReference type="EMBL" id="JAQQWN010000009">
    <property type="protein sequence ID" value="KAK8066222.1"/>
    <property type="molecule type" value="Genomic_DNA"/>
</dbReference>
<feature type="transmembrane region" description="Helical" evidence="7">
    <location>
        <begin position="463"/>
        <end position="483"/>
    </location>
</feature>
<feature type="transmembrane region" description="Helical" evidence="7">
    <location>
        <begin position="120"/>
        <end position="146"/>
    </location>
</feature>
<organism evidence="8 9">
    <name type="scientific">Apiospora hydei</name>
    <dbReference type="NCBI Taxonomy" id="1337664"/>
    <lineage>
        <taxon>Eukaryota</taxon>
        <taxon>Fungi</taxon>
        <taxon>Dikarya</taxon>
        <taxon>Ascomycota</taxon>
        <taxon>Pezizomycotina</taxon>
        <taxon>Sordariomycetes</taxon>
        <taxon>Xylariomycetidae</taxon>
        <taxon>Amphisphaeriales</taxon>
        <taxon>Apiosporaceae</taxon>
        <taxon>Apiospora</taxon>
    </lineage>
</organism>
<evidence type="ECO:0000313" key="9">
    <source>
        <dbReference type="Proteomes" id="UP001433268"/>
    </source>
</evidence>
<feature type="transmembrane region" description="Helical" evidence="7">
    <location>
        <begin position="235"/>
        <end position="254"/>
    </location>
</feature>
<feature type="transmembrane region" description="Helical" evidence="7">
    <location>
        <begin position="89"/>
        <end position="108"/>
    </location>
</feature>
<dbReference type="InterPro" id="IPR036259">
    <property type="entry name" value="MFS_trans_sf"/>
</dbReference>
<keyword evidence="9" id="KW-1185">Reference proteome</keyword>
<dbReference type="Pfam" id="PF07690">
    <property type="entry name" value="MFS_1"/>
    <property type="match status" value="1"/>
</dbReference>
<feature type="transmembrane region" description="Helical" evidence="7">
    <location>
        <begin position="56"/>
        <end position="77"/>
    </location>
</feature>
<evidence type="ECO:0000256" key="7">
    <source>
        <dbReference type="SAM" id="Phobius"/>
    </source>
</evidence>
<feature type="transmembrane region" description="Helical" evidence="7">
    <location>
        <begin position="357"/>
        <end position="375"/>
    </location>
</feature>
<name>A0ABR1V4W3_9PEZI</name>
<feature type="transmembrane region" description="Helical" evidence="7">
    <location>
        <begin position="387"/>
        <end position="408"/>
    </location>
</feature>
<dbReference type="PANTHER" id="PTHR23501">
    <property type="entry name" value="MAJOR FACILITATOR SUPERFAMILY"/>
    <property type="match status" value="1"/>
</dbReference>
<dbReference type="Proteomes" id="UP001433268">
    <property type="component" value="Unassembled WGS sequence"/>
</dbReference>
<keyword evidence="5 7" id="KW-0472">Membrane</keyword>
<feature type="transmembrane region" description="Helical" evidence="7">
    <location>
        <begin position="200"/>
        <end position="223"/>
    </location>
</feature>
<dbReference type="InterPro" id="IPR011701">
    <property type="entry name" value="MFS"/>
</dbReference>